<proteinExistence type="predicted"/>
<dbReference type="Proteomes" id="UP000276133">
    <property type="component" value="Unassembled WGS sequence"/>
</dbReference>
<sequence length="95" mass="10331">MVTGRSVCLPKGSIYTEECSCLGNPDRFLLSSYHLDQNSFSIQKIWFSILSTNSCPIGCSAILMLGTDVAGAITDEADVEGFSPKLESDLYTEKI</sequence>
<evidence type="ECO:0000313" key="1">
    <source>
        <dbReference type="EMBL" id="RNA09240.1"/>
    </source>
</evidence>
<reference evidence="1 2" key="1">
    <citation type="journal article" date="2018" name="Sci. Rep.">
        <title>Genomic signatures of local adaptation to the degree of environmental predictability in rotifers.</title>
        <authorList>
            <person name="Franch-Gras L."/>
            <person name="Hahn C."/>
            <person name="Garcia-Roger E.M."/>
            <person name="Carmona M.J."/>
            <person name="Serra M."/>
            <person name="Gomez A."/>
        </authorList>
    </citation>
    <scope>NUCLEOTIDE SEQUENCE [LARGE SCALE GENOMIC DNA]</scope>
    <source>
        <strain evidence="1">HYR1</strain>
    </source>
</reference>
<keyword evidence="2" id="KW-1185">Reference proteome</keyword>
<protein>
    <submittedName>
        <fullName evidence="1">Uncharacterized protein</fullName>
    </submittedName>
</protein>
<gene>
    <name evidence="1" type="ORF">BpHYR1_020747</name>
</gene>
<evidence type="ECO:0000313" key="2">
    <source>
        <dbReference type="Proteomes" id="UP000276133"/>
    </source>
</evidence>
<comment type="caution">
    <text evidence="1">The sequence shown here is derived from an EMBL/GenBank/DDBJ whole genome shotgun (WGS) entry which is preliminary data.</text>
</comment>
<name>A0A3M7QCY5_BRAPC</name>
<dbReference type="AlphaFoldDB" id="A0A3M7QCY5"/>
<organism evidence="1 2">
    <name type="scientific">Brachionus plicatilis</name>
    <name type="common">Marine rotifer</name>
    <name type="synonym">Brachionus muelleri</name>
    <dbReference type="NCBI Taxonomy" id="10195"/>
    <lineage>
        <taxon>Eukaryota</taxon>
        <taxon>Metazoa</taxon>
        <taxon>Spiralia</taxon>
        <taxon>Gnathifera</taxon>
        <taxon>Rotifera</taxon>
        <taxon>Eurotatoria</taxon>
        <taxon>Monogononta</taxon>
        <taxon>Pseudotrocha</taxon>
        <taxon>Ploima</taxon>
        <taxon>Brachionidae</taxon>
        <taxon>Brachionus</taxon>
    </lineage>
</organism>
<dbReference type="OrthoDB" id="1378at2759"/>
<dbReference type="EMBL" id="REGN01006509">
    <property type="protein sequence ID" value="RNA09240.1"/>
    <property type="molecule type" value="Genomic_DNA"/>
</dbReference>
<accession>A0A3M7QCY5</accession>